<organism evidence="1 2">
    <name type="scientific">Sphaerodactylus townsendi</name>
    <dbReference type="NCBI Taxonomy" id="933632"/>
    <lineage>
        <taxon>Eukaryota</taxon>
        <taxon>Metazoa</taxon>
        <taxon>Chordata</taxon>
        <taxon>Craniata</taxon>
        <taxon>Vertebrata</taxon>
        <taxon>Euteleostomi</taxon>
        <taxon>Lepidosauria</taxon>
        <taxon>Squamata</taxon>
        <taxon>Bifurcata</taxon>
        <taxon>Gekkota</taxon>
        <taxon>Sphaerodactylidae</taxon>
        <taxon>Sphaerodactylus</taxon>
    </lineage>
</organism>
<sequence>MPFSSNHISVMRTTAVKITGMQFCTSSISGESDSGILMPRPDYVESFEYNPQGMSEHIKDSTTIDGPHQAPEEIQSDSEVIGGM</sequence>
<evidence type="ECO:0000313" key="2">
    <source>
        <dbReference type="Proteomes" id="UP000827872"/>
    </source>
</evidence>
<proteinExistence type="predicted"/>
<keyword evidence="2" id="KW-1185">Reference proteome</keyword>
<gene>
    <name evidence="1" type="ORF">K3G42_016606</name>
</gene>
<evidence type="ECO:0000313" key="1">
    <source>
        <dbReference type="EMBL" id="KAH7988431.1"/>
    </source>
</evidence>
<accession>A0ACB8E8U6</accession>
<dbReference type="EMBL" id="CM037623">
    <property type="protein sequence ID" value="KAH7988431.1"/>
    <property type="molecule type" value="Genomic_DNA"/>
</dbReference>
<name>A0ACB8E8U6_9SAUR</name>
<dbReference type="Proteomes" id="UP000827872">
    <property type="component" value="Linkage Group LG10"/>
</dbReference>
<protein>
    <submittedName>
        <fullName evidence="1">Uncharacterized protein</fullName>
    </submittedName>
</protein>
<comment type="caution">
    <text evidence="1">The sequence shown here is derived from an EMBL/GenBank/DDBJ whole genome shotgun (WGS) entry which is preliminary data.</text>
</comment>
<reference evidence="1" key="1">
    <citation type="submission" date="2021-08" db="EMBL/GenBank/DDBJ databases">
        <title>The first chromosome-level gecko genome reveals the dynamic sex chromosomes of Neotropical dwarf geckos (Sphaerodactylidae: Sphaerodactylus).</title>
        <authorList>
            <person name="Pinto B.J."/>
            <person name="Keating S.E."/>
            <person name="Gamble T."/>
        </authorList>
    </citation>
    <scope>NUCLEOTIDE SEQUENCE</scope>
    <source>
        <strain evidence="1">TG3544</strain>
    </source>
</reference>